<keyword evidence="4 7" id="KW-0808">Transferase</keyword>
<dbReference type="InterPro" id="IPR029063">
    <property type="entry name" value="SAM-dependent_MTases_sf"/>
</dbReference>
<keyword evidence="3 6" id="KW-0489">Methyltransferase</keyword>
<keyword evidence="5 6" id="KW-0949">S-adenosyl-L-methionine</keyword>
<dbReference type="GO" id="GO:0032259">
    <property type="term" value="P:methylation"/>
    <property type="evidence" value="ECO:0007669"/>
    <property type="project" value="UniProtKB-KW"/>
</dbReference>
<evidence type="ECO:0000256" key="4">
    <source>
        <dbReference type="ARBA" id="ARBA00022679"/>
    </source>
</evidence>
<accession>A0AA41PWV7</accession>
<dbReference type="InterPro" id="IPR011610">
    <property type="entry name" value="SAM_mthyl_Trfase_ML2640-like"/>
</dbReference>
<dbReference type="PANTHER" id="PTHR43619:SF2">
    <property type="entry name" value="S-ADENOSYL-L-METHIONINE-DEPENDENT METHYLTRANSFERASES SUPERFAMILY PROTEIN"/>
    <property type="match status" value="1"/>
</dbReference>
<comment type="function">
    <text evidence="1 6">Exhibits S-adenosyl-L-methionine-dependent methyltransferase activity.</text>
</comment>
<evidence type="ECO:0000313" key="7">
    <source>
        <dbReference type="EMBL" id="MCF2527350.1"/>
    </source>
</evidence>
<evidence type="ECO:0000256" key="2">
    <source>
        <dbReference type="ARBA" id="ARBA00008138"/>
    </source>
</evidence>
<evidence type="ECO:0000256" key="6">
    <source>
        <dbReference type="RuleBase" id="RU362030"/>
    </source>
</evidence>
<evidence type="ECO:0000256" key="1">
    <source>
        <dbReference type="ARBA" id="ARBA00003907"/>
    </source>
</evidence>
<name>A0AA41PWV7_9ACTN</name>
<dbReference type="NCBIfam" id="TIGR00027">
    <property type="entry name" value="mthyl_TIGR00027"/>
    <property type="match status" value="1"/>
</dbReference>
<dbReference type="InterPro" id="IPR007213">
    <property type="entry name" value="Ppm1/Ppm2/Tcmp"/>
</dbReference>
<dbReference type="Proteomes" id="UP001165378">
    <property type="component" value="Unassembled WGS sequence"/>
</dbReference>
<dbReference type="EMBL" id="JAKFHA010000003">
    <property type="protein sequence ID" value="MCF2527350.1"/>
    <property type="molecule type" value="Genomic_DNA"/>
</dbReference>
<evidence type="ECO:0000256" key="3">
    <source>
        <dbReference type="ARBA" id="ARBA00022603"/>
    </source>
</evidence>
<evidence type="ECO:0000256" key="5">
    <source>
        <dbReference type="ARBA" id="ARBA00022691"/>
    </source>
</evidence>
<dbReference type="PANTHER" id="PTHR43619">
    <property type="entry name" value="S-ADENOSYL-L-METHIONINE-DEPENDENT METHYLTRANSFERASE YKTD-RELATED"/>
    <property type="match status" value="1"/>
</dbReference>
<keyword evidence="8" id="KW-1185">Reference proteome</keyword>
<dbReference type="RefSeq" id="WP_235051485.1">
    <property type="nucleotide sequence ID" value="NZ_JAKFHA010000003.1"/>
</dbReference>
<sequence length="273" mass="29806">MDEHRAVQATSDWMSVVRDDESRRPDAYLHDPHAHLLAGGRAVAEVAYLREIGAPFGVVIGRGRFGDAVIGRALGDGVRQIVELAAGSGTRAWRLGLPGDVSWYEVDLTGQLAAKEAALENASVTARCRRRSVDADLRTDWAAALANAGHDAAQPTVWIAEGLFYYLFRDDALAILRTVTGLSAAGSHLVFDVPHTDFARDPDKAALMTYLVEYGSPFVGAAEHPDELLPVGAWKSEAYRSPDLVAGRCPWVPPMPERLAADHRDVWYAHAWR</sequence>
<gene>
    <name evidence="7" type="ORF">LZ495_09020</name>
</gene>
<comment type="caution">
    <text evidence="7">The sequence shown here is derived from an EMBL/GenBank/DDBJ whole genome shotgun (WGS) entry which is preliminary data.</text>
</comment>
<dbReference type="GO" id="GO:0008168">
    <property type="term" value="F:methyltransferase activity"/>
    <property type="evidence" value="ECO:0007669"/>
    <property type="project" value="UniProtKB-UniRule"/>
</dbReference>
<organism evidence="7 8">
    <name type="scientific">Yinghuangia soli</name>
    <dbReference type="NCBI Taxonomy" id="2908204"/>
    <lineage>
        <taxon>Bacteria</taxon>
        <taxon>Bacillati</taxon>
        <taxon>Actinomycetota</taxon>
        <taxon>Actinomycetes</taxon>
        <taxon>Kitasatosporales</taxon>
        <taxon>Streptomycetaceae</taxon>
        <taxon>Yinghuangia</taxon>
    </lineage>
</organism>
<dbReference type="Pfam" id="PF04072">
    <property type="entry name" value="LCM"/>
    <property type="match status" value="1"/>
</dbReference>
<evidence type="ECO:0000313" key="8">
    <source>
        <dbReference type="Proteomes" id="UP001165378"/>
    </source>
</evidence>
<proteinExistence type="inferred from homology"/>
<protein>
    <recommendedName>
        <fullName evidence="6">S-adenosyl-L-methionine-dependent methyltransferase</fullName>
        <ecNumber evidence="6">2.1.1.-</ecNumber>
    </recommendedName>
</protein>
<dbReference type="AlphaFoldDB" id="A0AA41PWV7"/>
<comment type="similarity">
    <text evidence="2 6">Belongs to the UPF0677 family.</text>
</comment>
<dbReference type="SUPFAM" id="SSF53335">
    <property type="entry name" value="S-adenosyl-L-methionine-dependent methyltransferases"/>
    <property type="match status" value="1"/>
</dbReference>
<dbReference type="EC" id="2.1.1.-" evidence="6"/>
<dbReference type="Gene3D" id="3.40.50.150">
    <property type="entry name" value="Vaccinia Virus protein VP39"/>
    <property type="match status" value="1"/>
</dbReference>
<reference evidence="7" key="1">
    <citation type="submission" date="2022-01" db="EMBL/GenBank/DDBJ databases">
        <title>Genome-Based Taxonomic Classification of the Phylum Actinobacteria.</title>
        <authorList>
            <person name="Gao Y."/>
        </authorList>
    </citation>
    <scope>NUCLEOTIDE SEQUENCE</scope>
    <source>
        <strain evidence="7">KLBMP 8922</strain>
    </source>
</reference>